<sequence>MSNTKRGFTLIELLVVIGILAVLATITVLVLNPAQLFAQARDSQRISDMGTLKSAISLYLTSSGGSDLDGTSGTFTCGTNYGASSLPVTVGKPGVPFSATIAHTGEFAIDGSGWVPVNLASTTSGSPIPVLPRDPVNGTQGEEDYFYAYACDNTLKTFELNANMESQRYRAGGDDDVESTDGGNRNSTTDDTALYEVGTDAGLNL</sequence>
<evidence type="ECO:0000313" key="3">
    <source>
        <dbReference type="Proteomes" id="UP000230903"/>
    </source>
</evidence>
<dbReference type="AlphaFoldDB" id="A0A2H0UMT2"/>
<dbReference type="InterPro" id="IPR012902">
    <property type="entry name" value="N_methyl_site"/>
</dbReference>
<evidence type="ECO:0000313" key="2">
    <source>
        <dbReference type="EMBL" id="PIR87698.1"/>
    </source>
</evidence>
<dbReference type="SUPFAM" id="SSF54523">
    <property type="entry name" value="Pili subunits"/>
    <property type="match status" value="1"/>
</dbReference>
<dbReference type="Pfam" id="PF07963">
    <property type="entry name" value="N_methyl"/>
    <property type="match status" value="1"/>
</dbReference>
<feature type="compositionally biased region" description="Polar residues" evidence="1">
    <location>
        <begin position="181"/>
        <end position="191"/>
    </location>
</feature>
<organism evidence="2 3">
    <name type="scientific">Candidatus Harrisonbacteria bacterium CG10_big_fil_rev_8_21_14_0_10_45_28</name>
    <dbReference type="NCBI Taxonomy" id="1974586"/>
    <lineage>
        <taxon>Bacteria</taxon>
        <taxon>Candidatus Harrisoniibacteriota</taxon>
    </lineage>
</organism>
<dbReference type="Gene3D" id="3.30.700.10">
    <property type="entry name" value="Glycoprotein, Type 4 Pilin"/>
    <property type="match status" value="1"/>
</dbReference>
<evidence type="ECO:0000256" key="1">
    <source>
        <dbReference type="SAM" id="MobiDB-lite"/>
    </source>
</evidence>
<name>A0A2H0UMT2_9BACT</name>
<proteinExistence type="predicted"/>
<dbReference type="Proteomes" id="UP000230903">
    <property type="component" value="Unassembled WGS sequence"/>
</dbReference>
<accession>A0A2H0UMT2</accession>
<comment type="caution">
    <text evidence="2">The sequence shown here is derived from an EMBL/GenBank/DDBJ whole genome shotgun (WGS) entry which is preliminary data.</text>
</comment>
<feature type="region of interest" description="Disordered" evidence="1">
    <location>
        <begin position="170"/>
        <end position="192"/>
    </location>
</feature>
<dbReference type="EMBL" id="PFBC01000051">
    <property type="protein sequence ID" value="PIR87698.1"/>
    <property type="molecule type" value="Genomic_DNA"/>
</dbReference>
<dbReference type="InterPro" id="IPR045584">
    <property type="entry name" value="Pilin-like"/>
</dbReference>
<evidence type="ECO:0008006" key="4">
    <source>
        <dbReference type="Google" id="ProtNLM"/>
    </source>
</evidence>
<gene>
    <name evidence="2" type="ORF">COU10_03140</name>
</gene>
<dbReference type="NCBIfam" id="TIGR02532">
    <property type="entry name" value="IV_pilin_GFxxxE"/>
    <property type="match status" value="1"/>
</dbReference>
<protein>
    <recommendedName>
        <fullName evidence="4">Type II secretion system protein GspG C-terminal domain-containing protein</fullName>
    </recommendedName>
</protein>
<dbReference type="PROSITE" id="PS00409">
    <property type="entry name" value="PROKAR_NTER_METHYL"/>
    <property type="match status" value="1"/>
</dbReference>
<reference evidence="3" key="1">
    <citation type="submission" date="2017-09" db="EMBL/GenBank/DDBJ databases">
        <title>Depth-based differentiation of microbial function through sediment-hosted aquifers and enrichment of novel symbionts in the deep terrestrial subsurface.</title>
        <authorList>
            <person name="Probst A.J."/>
            <person name="Ladd B."/>
            <person name="Jarett J.K."/>
            <person name="Geller-Mcgrath D.E."/>
            <person name="Sieber C.M.K."/>
            <person name="Emerson J.B."/>
            <person name="Anantharaman K."/>
            <person name="Thomas B.C."/>
            <person name="Malmstrom R."/>
            <person name="Stieglmeier M."/>
            <person name="Klingl A."/>
            <person name="Woyke T."/>
            <person name="Ryan C.M."/>
            <person name="Banfield J.F."/>
        </authorList>
    </citation>
    <scope>NUCLEOTIDE SEQUENCE [LARGE SCALE GENOMIC DNA]</scope>
</reference>